<comment type="caution">
    <text evidence="2">The sequence shown here is derived from an EMBL/GenBank/DDBJ whole genome shotgun (WGS) entry which is preliminary data.</text>
</comment>
<protein>
    <submittedName>
        <fullName evidence="2">Spt20 family-domain-containing protein</fullName>
    </submittedName>
</protein>
<accession>A0A9P5P886</accession>
<evidence type="ECO:0000313" key="3">
    <source>
        <dbReference type="Proteomes" id="UP000772434"/>
    </source>
</evidence>
<dbReference type="EMBL" id="JADNRY010000230">
    <property type="protein sequence ID" value="KAF9060734.1"/>
    <property type="molecule type" value="Genomic_DNA"/>
</dbReference>
<dbReference type="Proteomes" id="UP000772434">
    <property type="component" value="Unassembled WGS sequence"/>
</dbReference>
<dbReference type="GO" id="GO:0000124">
    <property type="term" value="C:SAGA complex"/>
    <property type="evidence" value="ECO:0007669"/>
    <property type="project" value="InterPro"/>
</dbReference>
<evidence type="ECO:0000259" key="1">
    <source>
        <dbReference type="Pfam" id="PF12090"/>
    </source>
</evidence>
<dbReference type="InterPro" id="IPR021950">
    <property type="entry name" value="Spt20"/>
</dbReference>
<feature type="domain" description="Spt20-like SEP" evidence="1">
    <location>
        <begin position="11"/>
        <end position="154"/>
    </location>
</feature>
<sequence>FHQELLERNKSEPPSFIVQLHPEYWTLNSGSRFLYNNQYATFLDDVRAHRIPADFVEVFRESGVRYFEGCLIVDLLDYRPLKPTEPALETPERTREVLHPNSETIWADLCLISANSATILTDLQALEVEARILLATSAPLCLDPNPHLTRIANNVLRITTPPAPPSLKRKASTLDVEKDEAEKARKEKIMSFMAPSSPRASKQCVSFPIHVISAHISRP</sequence>
<reference evidence="2" key="1">
    <citation type="submission" date="2020-11" db="EMBL/GenBank/DDBJ databases">
        <authorList>
            <consortium name="DOE Joint Genome Institute"/>
            <person name="Ahrendt S."/>
            <person name="Riley R."/>
            <person name="Andreopoulos W."/>
            <person name="Labutti K."/>
            <person name="Pangilinan J."/>
            <person name="Ruiz-Duenas F.J."/>
            <person name="Barrasa J.M."/>
            <person name="Sanchez-Garcia M."/>
            <person name="Camarero S."/>
            <person name="Miyauchi S."/>
            <person name="Serrano A."/>
            <person name="Linde D."/>
            <person name="Babiker R."/>
            <person name="Drula E."/>
            <person name="Ayuso-Fernandez I."/>
            <person name="Pacheco R."/>
            <person name="Padilla G."/>
            <person name="Ferreira P."/>
            <person name="Barriuso J."/>
            <person name="Kellner H."/>
            <person name="Castanera R."/>
            <person name="Alfaro M."/>
            <person name="Ramirez L."/>
            <person name="Pisabarro A.G."/>
            <person name="Kuo A."/>
            <person name="Tritt A."/>
            <person name="Lipzen A."/>
            <person name="He G."/>
            <person name="Yan M."/>
            <person name="Ng V."/>
            <person name="Cullen D."/>
            <person name="Martin F."/>
            <person name="Rosso M.-N."/>
            <person name="Henrissat B."/>
            <person name="Hibbett D."/>
            <person name="Martinez A.T."/>
            <person name="Grigoriev I.V."/>
        </authorList>
    </citation>
    <scope>NUCLEOTIDE SEQUENCE</scope>
    <source>
        <strain evidence="2">AH 40177</strain>
    </source>
</reference>
<dbReference type="GO" id="GO:0006357">
    <property type="term" value="P:regulation of transcription by RNA polymerase II"/>
    <property type="evidence" value="ECO:0007669"/>
    <property type="project" value="TreeGrafter"/>
</dbReference>
<proteinExistence type="predicted"/>
<dbReference type="InterPro" id="IPR046468">
    <property type="entry name" value="Spt20-like_SEP"/>
</dbReference>
<evidence type="ECO:0000313" key="2">
    <source>
        <dbReference type="EMBL" id="KAF9060734.1"/>
    </source>
</evidence>
<gene>
    <name evidence="2" type="ORF">BDP27DRAFT_1236316</name>
</gene>
<dbReference type="AlphaFoldDB" id="A0A9P5P886"/>
<feature type="non-terminal residue" evidence="2">
    <location>
        <position position="1"/>
    </location>
</feature>
<name>A0A9P5P886_9AGAR</name>
<dbReference type="PANTHER" id="PTHR13526:SF8">
    <property type="entry name" value="TRANSCRIPTION FACTOR SPT20 HOMOLOG"/>
    <property type="match status" value="1"/>
</dbReference>
<dbReference type="OrthoDB" id="1932706at2759"/>
<dbReference type="PANTHER" id="PTHR13526">
    <property type="entry name" value="TRANSCRIPTION FACTOR SPT20 HOMOLOG"/>
    <property type="match status" value="1"/>
</dbReference>
<dbReference type="GO" id="GO:0003712">
    <property type="term" value="F:transcription coregulator activity"/>
    <property type="evidence" value="ECO:0007669"/>
    <property type="project" value="InterPro"/>
</dbReference>
<organism evidence="2 3">
    <name type="scientific">Rhodocollybia butyracea</name>
    <dbReference type="NCBI Taxonomy" id="206335"/>
    <lineage>
        <taxon>Eukaryota</taxon>
        <taxon>Fungi</taxon>
        <taxon>Dikarya</taxon>
        <taxon>Basidiomycota</taxon>
        <taxon>Agaricomycotina</taxon>
        <taxon>Agaricomycetes</taxon>
        <taxon>Agaricomycetidae</taxon>
        <taxon>Agaricales</taxon>
        <taxon>Marasmiineae</taxon>
        <taxon>Omphalotaceae</taxon>
        <taxon>Rhodocollybia</taxon>
    </lineage>
</organism>
<keyword evidence="3" id="KW-1185">Reference proteome</keyword>
<dbReference type="Pfam" id="PF12090">
    <property type="entry name" value="Spt20_SEP"/>
    <property type="match status" value="1"/>
</dbReference>